<dbReference type="GO" id="GO:0005829">
    <property type="term" value="C:cytosol"/>
    <property type="evidence" value="ECO:0007669"/>
    <property type="project" value="GOC"/>
</dbReference>
<dbReference type="eggNOG" id="KOG4697">
    <property type="taxonomic scope" value="Eukaryota"/>
</dbReference>
<evidence type="ECO:0000256" key="10">
    <source>
        <dbReference type="SAM" id="Phobius"/>
    </source>
</evidence>
<comment type="subcellular location">
    <subcellularLocation>
        <location evidence="1">Golgi apparatus membrane</location>
        <topology evidence="1">Multi-pass membrane protein</topology>
    </subcellularLocation>
</comment>
<dbReference type="GO" id="GO:0000139">
    <property type="term" value="C:Golgi membrane"/>
    <property type="evidence" value="ECO:0007669"/>
    <property type="project" value="UniProtKB-SubCell"/>
</dbReference>
<feature type="transmembrane region" description="Helical" evidence="10">
    <location>
        <begin position="153"/>
        <end position="174"/>
    </location>
</feature>
<feature type="region of interest" description="Disordered" evidence="9">
    <location>
        <begin position="246"/>
        <end position="283"/>
    </location>
</feature>
<keyword evidence="3" id="KW-0813">Transport</keyword>
<evidence type="ECO:0000256" key="8">
    <source>
        <dbReference type="ARBA" id="ARBA00023136"/>
    </source>
</evidence>
<feature type="transmembrane region" description="Helical" evidence="10">
    <location>
        <begin position="208"/>
        <end position="229"/>
    </location>
</feature>
<dbReference type="GO" id="GO:0006895">
    <property type="term" value="P:Golgi to endosome transport"/>
    <property type="evidence" value="ECO:0007669"/>
    <property type="project" value="TreeGrafter"/>
</dbReference>
<dbReference type="GO" id="GO:0034067">
    <property type="term" value="P:protein localization to Golgi apparatus"/>
    <property type="evidence" value="ECO:0007669"/>
    <property type="project" value="TreeGrafter"/>
</dbReference>
<proteinExistence type="inferred from homology"/>
<dbReference type="AlphaFoldDB" id="U4L5M5"/>
<dbReference type="OMA" id="LAGDYEM"/>
<dbReference type="PANTHER" id="PTHR12952:SF0">
    <property type="entry name" value="PROTEIN SYS1 HOMOLOG"/>
    <property type="match status" value="1"/>
</dbReference>
<evidence type="ECO:0000313" key="12">
    <source>
        <dbReference type="Proteomes" id="UP000018144"/>
    </source>
</evidence>
<evidence type="ECO:0000256" key="3">
    <source>
        <dbReference type="ARBA" id="ARBA00022448"/>
    </source>
</evidence>
<evidence type="ECO:0000313" key="11">
    <source>
        <dbReference type="EMBL" id="CCX12352.1"/>
    </source>
</evidence>
<evidence type="ECO:0000256" key="7">
    <source>
        <dbReference type="ARBA" id="ARBA00023034"/>
    </source>
</evidence>
<organism evidence="11 12">
    <name type="scientific">Pyronema omphalodes (strain CBS 100304)</name>
    <name type="common">Pyronema confluens</name>
    <dbReference type="NCBI Taxonomy" id="1076935"/>
    <lineage>
        <taxon>Eukaryota</taxon>
        <taxon>Fungi</taxon>
        <taxon>Dikarya</taxon>
        <taxon>Ascomycota</taxon>
        <taxon>Pezizomycotina</taxon>
        <taxon>Pezizomycetes</taxon>
        <taxon>Pezizales</taxon>
        <taxon>Pyronemataceae</taxon>
        <taxon>Pyronema</taxon>
    </lineage>
</organism>
<reference evidence="11 12" key="1">
    <citation type="journal article" date="2013" name="PLoS Genet.">
        <title>The genome and development-dependent transcriptomes of Pyronema confluens: a window into fungal evolution.</title>
        <authorList>
            <person name="Traeger S."/>
            <person name="Altegoer F."/>
            <person name="Freitag M."/>
            <person name="Gabaldon T."/>
            <person name="Kempken F."/>
            <person name="Kumar A."/>
            <person name="Marcet-Houben M."/>
            <person name="Poggeler S."/>
            <person name="Stajich J.E."/>
            <person name="Nowrousian M."/>
        </authorList>
    </citation>
    <scope>NUCLEOTIDE SEQUENCE [LARGE SCALE GENOMIC DNA]</scope>
    <source>
        <strain evidence="12">CBS 100304</strain>
        <tissue evidence="11">Vegetative mycelium</tissue>
    </source>
</reference>
<feature type="compositionally biased region" description="Low complexity" evidence="9">
    <location>
        <begin position="77"/>
        <end position="86"/>
    </location>
</feature>
<sequence length="283" mass="31231">MSVAVIGVVAPGPVSKLLLCPSATNGPSQLTNPRTRPAVIQNLNPESPNFNLDLDRKTRHHLPEVRRDTKQPSPPSARALPKAMAKPPRRRRFRRGTSEPFQPLRTLLHIGLLQSIYYLTATLLILFTALVAGKPFNLDLIFSWRAVRGDTTVGWTLGIVWLLCAACMIISLFLIVARSKLILDFSLTIGFLHLIVVSLYEHEIPRSMLWWGLQFATAAVMILGGTWACQWRELRPMSFGLGDLTNPRGSARTTGGGGGGAYEMVPQGREQEDGETDVERGRG</sequence>
<evidence type="ECO:0000256" key="5">
    <source>
        <dbReference type="ARBA" id="ARBA00022927"/>
    </source>
</evidence>
<keyword evidence="5" id="KW-0653">Protein transport</keyword>
<keyword evidence="8 10" id="KW-0472">Membrane</keyword>
<feature type="region of interest" description="Disordered" evidence="9">
    <location>
        <begin position="63"/>
        <end position="96"/>
    </location>
</feature>
<evidence type="ECO:0000256" key="6">
    <source>
        <dbReference type="ARBA" id="ARBA00022989"/>
    </source>
</evidence>
<dbReference type="EMBL" id="HF935700">
    <property type="protein sequence ID" value="CCX12352.1"/>
    <property type="molecule type" value="Genomic_DNA"/>
</dbReference>
<dbReference type="OrthoDB" id="542931at2759"/>
<evidence type="ECO:0000256" key="2">
    <source>
        <dbReference type="ARBA" id="ARBA00008160"/>
    </source>
</evidence>
<keyword evidence="12" id="KW-1185">Reference proteome</keyword>
<dbReference type="Proteomes" id="UP000018144">
    <property type="component" value="Unassembled WGS sequence"/>
</dbReference>
<keyword evidence="7" id="KW-0333">Golgi apparatus</keyword>
<feature type="transmembrane region" description="Helical" evidence="10">
    <location>
        <begin position="115"/>
        <end position="133"/>
    </location>
</feature>
<name>U4L5M5_PYROM</name>
<accession>U4L5M5</accession>
<dbReference type="PANTHER" id="PTHR12952">
    <property type="entry name" value="SYS1"/>
    <property type="match status" value="1"/>
</dbReference>
<evidence type="ECO:0000256" key="1">
    <source>
        <dbReference type="ARBA" id="ARBA00004653"/>
    </source>
</evidence>
<keyword evidence="6 10" id="KW-1133">Transmembrane helix</keyword>
<dbReference type="STRING" id="1076935.U4L5M5"/>
<protein>
    <submittedName>
        <fullName evidence="11">Similar to Protein SYS1 acc. no. P41544</fullName>
    </submittedName>
</protein>
<gene>
    <name evidence="11" type="ORF">PCON_11946</name>
</gene>
<evidence type="ECO:0000256" key="4">
    <source>
        <dbReference type="ARBA" id="ARBA00022692"/>
    </source>
</evidence>
<feature type="transmembrane region" description="Helical" evidence="10">
    <location>
        <begin position="181"/>
        <end position="202"/>
    </location>
</feature>
<keyword evidence="4 10" id="KW-0812">Transmembrane</keyword>
<comment type="similarity">
    <text evidence="2">Belongs to the SYS1 family.</text>
</comment>
<dbReference type="InterPro" id="IPR019185">
    <property type="entry name" value="Integral_membrane_SYS1-rel"/>
</dbReference>
<dbReference type="GO" id="GO:0043001">
    <property type="term" value="P:Golgi to plasma membrane protein transport"/>
    <property type="evidence" value="ECO:0007669"/>
    <property type="project" value="TreeGrafter"/>
</dbReference>
<dbReference type="Pfam" id="PF09801">
    <property type="entry name" value="SYS1"/>
    <property type="match status" value="1"/>
</dbReference>
<evidence type="ECO:0000256" key="9">
    <source>
        <dbReference type="SAM" id="MobiDB-lite"/>
    </source>
</evidence>
<dbReference type="GO" id="GO:0005802">
    <property type="term" value="C:trans-Golgi network"/>
    <property type="evidence" value="ECO:0007669"/>
    <property type="project" value="TreeGrafter"/>
</dbReference>